<dbReference type="GO" id="GO:0005615">
    <property type="term" value="C:extracellular space"/>
    <property type="evidence" value="ECO:0000318"/>
    <property type="project" value="GO_Central"/>
</dbReference>
<dbReference type="GO" id="GO:0005764">
    <property type="term" value="C:lysosome"/>
    <property type="evidence" value="ECO:0000318"/>
    <property type="project" value="GO_Central"/>
</dbReference>
<dbReference type="PANTHER" id="PTHR12411">
    <property type="entry name" value="CYSTEINE PROTEASE FAMILY C1-RELATED"/>
    <property type="match status" value="1"/>
</dbReference>
<dbReference type="InterPro" id="IPR038765">
    <property type="entry name" value="Papain-like_cys_pep_sf"/>
</dbReference>
<comment type="similarity">
    <text evidence="3">Belongs to the peptidase C1 family.</text>
</comment>
<dbReference type="Pfam" id="PF00112">
    <property type="entry name" value="Peptidase_C1"/>
    <property type="match status" value="1"/>
</dbReference>
<keyword evidence="5" id="KW-0926">Vacuole</keyword>
<feature type="domain" description="Peptidase C1A papain C-terminal" evidence="12">
    <location>
        <begin position="215"/>
        <end position="433"/>
    </location>
</feature>
<dbReference type="SMART" id="SM00848">
    <property type="entry name" value="Inhibitor_I29"/>
    <property type="match status" value="1"/>
</dbReference>
<organism evidence="14">
    <name type="scientific">Brachypodium distachyon</name>
    <name type="common">Purple false brome</name>
    <name type="synonym">Trachynia distachya</name>
    <dbReference type="NCBI Taxonomy" id="15368"/>
    <lineage>
        <taxon>Eukaryota</taxon>
        <taxon>Viridiplantae</taxon>
        <taxon>Streptophyta</taxon>
        <taxon>Embryophyta</taxon>
        <taxon>Tracheophyta</taxon>
        <taxon>Spermatophyta</taxon>
        <taxon>Magnoliopsida</taxon>
        <taxon>Liliopsida</taxon>
        <taxon>Poales</taxon>
        <taxon>Poaceae</taxon>
        <taxon>BOP clade</taxon>
        <taxon>Pooideae</taxon>
        <taxon>Stipodae</taxon>
        <taxon>Brachypodieae</taxon>
        <taxon>Brachypodium</taxon>
    </lineage>
</organism>
<dbReference type="Gramene" id="PNT72102">
    <property type="protein sequence ID" value="PNT72102"/>
    <property type="gene ID" value="BRADI_2g39320v3"/>
</dbReference>
<dbReference type="GO" id="GO:0010623">
    <property type="term" value="P:programmed cell death involved in cell development"/>
    <property type="evidence" value="ECO:0007669"/>
    <property type="project" value="UniProtKB-ARBA"/>
</dbReference>
<evidence type="ECO:0000256" key="7">
    <source>
        <dbReference type="ARBA" id="ARBA00022729"/>
    </source>
</evidence>
<evidence type="ECO:0000256" key="3">
    <source>
        <dbReference type="ARBA" id="ARBA00008455"/>
    </source>
</evidence>
<dbReference type="GO" id="GO:0004197">
    <property type="term" value="F:cysteine-type endopeptidase activity"/>
    <property type="evidence" value="ECO:0000318"/>
    <property type="project" value="GO_Central"/>
</dbReference>
<dbReference type="ExpressionAtlas" id="A0A2K2DCU7">
    <property type="expression patterns" value="baseline"/>
</dbReference>
<evidence type="ECO:0000256" key="8">
    <source>
        <dbReference type="ARBA" id="ARBA00022801"/>
    </source>
</evidence>
<keyword evidence="4" id="KW-1003">Cell membrane</keyword>
<gene>
    <name evidence="14" type="ORF">BRADI_2g39320v3</name>
</gene>
<dbReference type="AlphaFoldDB" id="A0A2K2DCU7"/>
<dbReference type="PROSITE" id="PS00639">
    <property type="entry name" value="THIOL_PROTEASE_HIS"/>
    <property type="match status" value="1"/>
</dbReference>
<evidence type="ECO:0000256" key="10">
    <source>
        <dbReference type="ARBA" id="ARBA00023157"/>
    </source>
</evidence>
<keyword evidence="16" id="KW-1185">Reference proteome</keyword>
<reference evidence="14" key="2">
    <citation type="submission" date="2017-06" db="EMBL/GenBank/DDBJ databases">
        <title>WGS assembly of Brachypodium distachyon.</title>
        <authorList>
            <consortium name="The International Brachypodium Initiative"/>
            <person name="Lucas S."/>
            <person name="Harmon-Smith M."/>
            <person name="Lail K."/>
            <person name="Tice H."/>
            <person name="Grimwood J."/>
            <person name="Bruce D."/>
            <person name="Barry K."/>
            <person name="Shu S."/>
            <person name="Lindquist E."/>
            <person name="Wang M."/>
            <person name="Pitluck S."/>
            <person name="Vogel J.P."/>
            <person name="Garvin D.F."/>
            <person name="Mockler T.C."/>
            <person name="Schmutz J."/>
            <person name="Rokhsar D."/>
            <person name="Bevan M.W."/>
        </authorList>
    </citation>
    <scope>NUCLEOTIDE SEQUENCE</scope>
    <source>
        <strain evidence="14">Bd21</strain>
    </source>
</reference>
<dbReference type="FunFam" id="3.90.70.10:FF:000055">
    <property type="entry name" value="cysteine protease XCP2"/>
    <property type="match status" value="1"/>
</dbReference>
<evidence type="ECO:0000256" key="9">
    <source>
        <dbReference type="ARBA" id="ARBA00023136"/>
    </source>
</evidence>
<keyword evidence="8" id="KW-0378">Hydrolase</keyword>
<evidence type="ECO:0000256" key="11">
    <source>
        <dbReference type="ARBA" id="ARBA00023180"/>
    </source>
</evidence>
<reference evidence="15" key="3">
    <citation type="submission" date="2018-08" db="UniProtKB">
        <authorList>
            <consortium name="EnsemblPlants"/>
        </authorList>
    </citation>
    <scope>IDENTIFICATION</scope>
    <source>
        <strain evidence="15">cv. Bd21</strain>
    </source>
</reference>
<dbReference type="Proteomes" id="UP000008810">
    <property type="component" value="Chromosome 2"/>
</dbReference>
<dbReference type="InParanoid" id="A0A2K2DCU7"/>
<dbReference type="PROSITE" id="PS00139">
    <property type="entry name" value="THIOL_PROTEASE_CYS"/>
    <property type="match status" value="1"/>
</dbReference>
<dbReference type="OrthoDB" id="10253408at2759"/>
<dbReference type="Gene3D" id="3.90.70.10">
    <property type="entry name" value="Cysteine proteinases"/>
    <property type="match status" value="1"/>
</dbReference>
<dbReference type="EMBL" id="CM000881">
    <property type="protein sequence ID" value="PNT72102.1"/>
    <property type="molecule type" value="Genomic_DNA"/>
</dbReference>
<dbReference type="PROSITE" id="PS00640">
    <property type="entry name" value="THIOL_PROTEASE_ASN"/>
    <property type="match status" value="1"/>
</dbReference>
<keyword evidence="7" id="KW-0732">Signal</keyword>
<dbReference type="CDD" id="cd02248">
    <property type="entry name" value="Peptidase_C1A"/>
    <property type="match status" value="1"/>
</dbReference>
<keyword evidence="6" id="KW-0645">Protease</keyword>
<name>A0A2K2DCU7_BRADI</name>
<dbReference type="GO" id="GO:0051603">
    <property type="term" value="P:proteolysis involved in protein catabolic process"/>
    <property type="evidence" value="ECO:0000318"/>
    <property type="project" value="GO_Central"/>
</dbReference>
<evidence type="ECO:0000256" key="4">
    <source>
        <dbReference type="ARBA" id="ARBA00022475"/>
    </source>
</evidence>
<evidence type="ECO:0000256" key="1">
    <source>
        <dbReference type="ARBA" id="ARBA00004116"/>
    </source>
</evidence>
<protein>
    <submittedName>
        <fullName evidence="14 15">Uncharacterized protein</fullName>
    </submittedName>
</protein>
<dbReference type="SMART" id="SM00645">
    <property type="entry name" value="Pept_C1"/>
    <property type="match status" value="1"/>
</dbReference>
<dbReference type="EnsemblPlants" id="PNT72102">
    <property type="protein sequence ID" value="PNT72102"/>
    <property type="gene ID" value="BRADI_2g39320v3"/>
</dbReference>
<dbReference type="InterPro" id="IPR013128">
    <property type="entry name" value="Peptidase_C1A"/>
</dbReference>
<evidence type="ECO:0000259" key="12">
    <source>
        <dbReference type="SMART" id="SM00645"/>
    </source>
</evidence>
<dbReference type="EMBL" id="CM000881">
    <property type="protein sequence ID" value="PNT72101.1"/>
    <property type="molecule type" value="Genomic_DNA"/>
</dbReference>
<dbReference type="GO" id="GO:0005886">
    <property type="term" value="C:plasma membrane"/>
    <property type="evidence" value="ECO:0007669"/>
    <property type="project" value="UniProtKB-SubCell"/>
</dbReference>
<evidence type="ECO:0000313" key="16">
    <source>
        <dbReference type="Proteomes" id="UP000008810"/>
    </source>
</evidence>
<keyword evidence="9" id="KW-0472">Membrane</keyword>
<dbReference type="Pfam" id="PF08246">
    <property type="entry name" value="Inhibitor_I29"/>
    <property type="match status" value="1"/>
</dbReference>
<dbReference type="InterPro" id="IPR013201">
    <property type="entry name" value="Prot_inhib_I29"/>
</dbReference>
<dbReference type="FunCoup" id="A0A2K2DCU7">
    <property type="interactions" value="751"/>
</dbReference>
<dbReference type="InterPro" id="IPR000169">
    <property type="entry name" value="Pept_cys_AS"/>
</dbReference>
<proteinExistence type="inferred from homology"/>
<sequence length="436" mass="47860">MLTLHPAYISWKRSLAVRDQSLKPWHDLEKYSMAMAATAPIFLHCLCFEAIAQTEITNTCILSSILQQTSQHFHSRHRSIMASSASQMKLSLALLLLCVGACVARNSDFSIVGYSEEDLSSNDRIIELFEKWLAKHQKAYASFEEKLHRFEVFKDNLKHIDKVNREVTSYWLGLNEFADLTHEEFKATYLGLAPPAPARESRGSFKYEDVSADDLPKSVDWRTKGAVTEVKNQGQCGSCWAFSTVAAVEGINAIVTGNLTALSEQELIDCSVDGNNGCNGGLMDYAFSYIASSGGLHTEEAYPYLMEEGSCGDGKKSESEAVTISGYEDVPAHNEQALIKALAHQPVSVAIEASGRHFQFYSGGVFDGPCGTQLDHGVAAVGYGSDKGKGHDYIIVRNSWGAKWGEKGYIRMKRGTGKGEGLCGINKMASYPTKDN</sequence>
<accession>A0A2K2DCU7</accession>
<reference evidence="14 15" key="1">
    <citation type="journal article" date="2010" name="Nature">
        <title>Genome sequencing and analysis of the model grass Brachypodium distachyon.</title>
        <authorList>
            <consortium name="International Brachypodium Initiative"/>
        </authorList>
    </citation>
    <scope>NUCLEOTIDE SEQUENCE [LARGE SCALE GENOMIC DNA]</scope>
    <source>
        <strain evidence="14 15">Bd21</strain>
    </source>
</reference>
<evidence type="ECO:0000259" key="13">
    <source>
        <dbReference type="SMART" id="SM00848"/>
    </source>
</evidence>
<comment type="subcellular location">
    <subcellularLocation>
        <location evidence="2">Cell membrane</location>
    </subcellularLocation>
    <subcellularLocation>
        <location evidence="1">Vacuole</location>
    </subcellularLocation>
</comment>
<dbReference type="InterPro" id="IPR025660">
    <property type="entry name" value="Pept_his_AS"/>
</dbReference>
<dbReference type="STRING" id="15368.A0A2K2DCU7"/>
<evidence type="ECO:0000313" key="15">
    <source>
        <dbReference type="EnsemblPlants" id="PNT72101"/>
    </source>
</evidence>
<dbReference type="InterPro" id="IPR039417">
    <property type="entry name" value="Peptidase_C1A_papain-like"/>
</dbReference>
<dbReference type="SUPFAM" id="SSF54001">
    <property type="entry name" value="Cysteine proteinases"/>
    <property type="match status" value="1"/>
</dbReference>
<keyword evidence="10" id="KW-1015">Disulfide bond</keyword>
<dbReference type="InterPro" id="IPR025661">
    <property type="entry name" value="Pept_asp_AS"/>
</dbReference>
<evidence type="ECO:0000313" key="14">
    <source>
        <dbReference type="EMBL" id="PNT72101.1"/>
    </source>
</evidence>
<dbReference type="EnsemblPlants" id="PNT72101">
    <property type="protein sequence ID" value="PNT72101"/>
    <property type="gene ID" value="BRADI_2g39320v3"/>
</dbReference>
<dbReference type="PRINTS" id="PR00705">
    <property type="entry name" value="PAPAIN"/>
</dbReference>
<dbReference type="InterPro" id="IPR000668">
    <property type="entry name" value="Peptidase_C1A_C"/>
</dbReference>
<keyword evidence="11" id="KW-0325">Glycoprotein</keyword>
<evidence type="ECO:0000256" key="2">
    <source>
        <dbReference type="ARBA" id="ARBA00004236"/>
    </source>
</evidence>
<evidence type="ECO:0000256" key="6">
    <source>
        <dbReference type="ARBA" id="ARBA00022670"/>
    </source>
</evidence>
<feature type="domain" description="Cathepsin propeptide inhibitor" evidence="13">
    <location>
        <begin position="129"/>
        <end position="185"/>
    </location>
</feature>
<dbReference type="Gramene" id="PNT72101">
    <property type="protein sequence ID" value="PNT72101"/>
    <property type="gene ID" value="BRADI_2g39320v3"/>
</dbReference>
<evidence type="ECO:0000256" key="5">
    <source>
        <dbReference type="ARBA" id="ARBA00022554"/>
    </source>
</evidence>